<comment type="caution">
    <text evidence="1">The sequence shown here is derived from an EMBL/GenBank/DDBJ whole genome shotgun (WGS) entry which is preliminary data.</text>
</comment>
<protein>
    <submittedName>
        <fullName evidence="1">Uncharacterized protein</fullName>
    </submittedName>
</protein>
<evidence type="ECO:0000313" key="1">
    <source>
        <dbReference type="EMBL" id="KYQ91414.1"/>
    </source>
</evidence>
<dbReference type="STRING" id="361077.A0A151ZC12"/>
<dbReference type="PANTHER" id="PTHR31252:SF11">
    <property type="entry name" value="DUF4419 DOMAIN-CONTAINING PROTEIN"/>
    <property type="match status" value="1"/>
</dbReference>
<proteinExistence type="predicted"/>
<dbReference type="FunCoup" id="A0A151ZC12">
    <property type="interactions" value="8"/>
</dbReference>
<dbReference type="EMBL" id="LODT01000035">
    <property type="protein sequence ID" value="KYQ91414.1"/>
    <property type="molecule type" value="Genomic_DNA"/>
</dbReference>
<dbReference type="InterPro" id="IPR025533">
    <property type="entry name" value="DUF4419"/>
</dbReference>
<dbReference type="AlphaFoldDB" id="A0A151ZC12"/>
<sequence length="129" mass="14527">MLLPVLDQLIQSSTGKVDTNWWNRICHYIGGGSGPTWLSGWATVFTIFNDKSEWVGECKLVESYNINGSEITDWLFIETKDLPNGYVSVPVIIDDNGKQYKTTLYAGHITSNIQSSTISPRLDWLLTLK</sequence>
<organism evidence="1 2">
    <name type="scientific">Tieghemostelium lacteum</name>
    <name type="common">Slime mold</name>
    <name type="synonym">Dictyostelium lacteum</name>
    <dbReference type="NCBI Taxonomy" id="361077"/>
    <lineage>
        <taxon>Eukaryota</taxon>
        <taxon>Amoebozoa</taxon>
        <taxon>Evosea</taxon>
        <taxon>Eumycetozoa</taxon>
        <taxon>Dictyostelia</taxon>
        <taxon>Dictyosteliales</taxon>
        <taxon>Raperosteliaceae</taxon>
        <taxon>Tieghemostelium</taxon>
    </lineage>
</organism>
<accession>A0A151ZC12</accession>
<gene>
    <name evidence="1" type="ORF">DLAC_11716</name>
</gene>
<dbReference type="PANTHER" id="PTHR31252">
    <property type="entry name" value="DUF4419 DOMAIN-CONTAINING PROTEIN"/>
    <property type="match status" value="1"/>
</dbReference>
<dbReference type="InParanoid" id="A0A151ZC12"/>
<reference evidence="1 2" key="1">
    <citation type="submission" date="2015-12" db="EMBL/GenBank/DDBJ databases">
        <title>Dictyostelia acquired genes for synthesis and detection of signals that induce cell-type specialization by lateral gene transfer from prokaryotes.</title>
        <authorList>
            <person name="Gloeckner G."/>
            <person name="Schaap P."/>
        </authorList>
    </citation>
    <scope>NUCLEOTIDE SEQUENCE [LARGE SCALE GENOMIC DNA]</scope>
    <source>
        <strain evidence="1 2">TK</strain>
    </source>
</reference>
<dbReference type="OMA" id="RICHYIG"/>
<keyword evidence="2" id="KW-1185">Reference proteome</keyword>
<dbReference type="Proteomes" id="UP000076078">
    <property type="component" value="Unassembled WGS sequence"/>
</dbReference>
<dbReference type="Pfam" id="PF14388">
    <property type="entry name" value="DUF4419"/>
    <property type="match status" value="1"/>
</dbReference>
<evidence type="ECO:0000313" key="2">
    <source>
        <dbReference type="Proteomes" id="UP000076078"/>
    </source>
</evidence>
<dbReference type="OrthoDB" id="9978173at2759"/>
<name>A0A151ZC12_TIELA</name>